<accession>A0A1J0WGN3</accession>
<dbReference type="Proteomes" id="UP000181897">
    <property type="component" value="Chromosome"/>
</dbReference>
<feature type="domain" description="Sulphotransferase Stf0" evidence="1">
    <location>
        <begin position="7"/>
        <end position="250"/>
    </location>
</feature>
<name>A0A1J0WGN3_9RHOB</name>
<gene>
    <name evidence="2" type="ORF">BOO69_08760</name>
</gene>
<evidence type="ECO:0000313" key="3">
    <source>
        <dbReference type="Proteomes" id="UP000181897"/>
    </source>
</evidence>
<dbReference type="KEGG" id="suam:BOO69_08760"/>
<dbReference type="AlphaFoldDB" id="A0A1J0WGN3"/>
<dbReference type="SUPFAM" id="SSF52540">
    <property type="entry name" value="P-loop containing nucleoside triphosphate hydrolases"/>
    <property type="match status" value="1"/>
</dbReference>
<dbReference type="RefSeq" id="WP_071971825.1">
    <property type="nucleotide sequence ID" value="NZ_CP018076.1"/>
</dbReference>
<dbReference type="Gene3D" id="3.40.50.300">
    <property type="entry name" value="P-loop containing nucleotide triphosphate hydrolases"/>
    <property type="match status" value="1"/>
</dbReference>
<dbReference type="OrthoDB" id="5562925at2"/>
<organism evidence="2 3">
    <name type="scientific">Sulfitobacter alexandrii</name>
    <dbReference type="NCBI Taxonomy" id="1917485"/>
    <lineage>
        <taxon>Bacteria</taxon>
        <taxon>Pseudomonadati</taxon>
        <taxon>Pseudomonadota</taxon>
        <taxon>Alphaproteobacteria</taxon>
        <taxon>Rhodobacterales</taxon>
        <taxon>Roseobacteraceae</taxon>
        <taxon>Sulfitobacter</taxon>
    </lineage>
</organism>
<dbReference type="InterPro" id="IPR024628">
    <property type="entry name" value="Sulfotransferase_Stf0_dom"/>
</dbReference>
<dbReference type="GO" id="GO:0016740">
    <property type="term" value="F:transferase activity"/>
    <property type="evidence" value="ECO:0007669"/>
    <property type="project" value="InterPro"/>
</dbReference>
<dbReference type="Pfam" id="PF09037">
    <property type="entry name" value="Sulphotransf"/>
    <property type="match status" value="1"/>
</dbReference>
<evidence type="ECO:0000259" key="1">
    <source>
        <dbReference type="Pfam" id="PF09037"/>
    </source>
</evidence>
<dbReference type="InterPro" id="IPR015124">
    <property type="entry name" value="Stf0"/>
</dbReference>
<dbReference type="InterPro" id="IPR027417">
    <property type="entry name" value="P-loop_NTPase"/>
</dbReference>
<sequence>MTDKPQAYVLCSNPRSGTTLLCNMLTQTGVAGRPDSFFGAQHLADWCAEWGIAEAVDPTDARFTEEYFAAMRREGQGGTALFGLRLMGPDLGSACAWLGRRHPGLPDDAARFAAAFGPVRFLYLRRADKLAEAVSWLRAEQSGLWHSRPDGSALEELPPAGTPGYDAAALTRRIAELQALDTAWPAWFDTNGIAPLRLNYEDLSKAPQKTLSQVLAFIGVDPGCAANIAPGTRKLADATSAAWIARYKAETGRA</sequence>
<proteinExistence type="predicted"/>
<dbReference type="EMBL" id="CP018076">
    <property type="protein sequence ID" value="APE43492.1"/>
    <property type="molecule type" value="Genomic_DNA"/>
</dbReference>
<protein>
    <recommendedName>
        <fullName evidence="1">Sulphotransferase Stf0 domain-containing protein</fullName>
    </recommendedName>
</protein>
<evidence type="ECO:0000313" key="2">
    <source>
        <dbReference type="EMBL" id="APE43492.1"/>
    </source>
</evidence>
<dbReference type="PIRSF" id="PIRSF021497">
    <property type="entry name" value="Sulphotransferase_Stf0"/>
    <property type="match status" value="1"/>
</dbReference>
<keyword evidence="3" id="KW-1185">Reference proteome</keyword>
<reference evidence="2 3" key="1">
    <citation type="submission" date="2016-11" db="EMBL/GenBank/DDBJ databases">
        <title>Complete genome sequence of Sulfitobacter sp. AM1-D1, a toxic bacteria associated with marine dinoflagellate Alexandrium minutum in East China Sea.</title>
        <authorList>
            <person name="Yang Q."/>
            <person name="Zhang X."/>
            <person name="Tian X."/>
        </authorList>
    </citation>
    <scope>NUCLEOTIDE SEQUENCE [LARGE SCALE GENOMIC DNA]</scope>
    <source>
        <strain evidence="2 3">AM1-D1</strain>
    </source>
</reference>
<dbReference type="STRING" id="1917485.BOO69_08760"/>